<evidence type="ECO:0000259" key="3">
    <source>
        <dbReference type="Pfam" id="PF16043"/>
    </source>
</evidence>
<evidence type="ECO:0000256" key="1">
    <source>
        <dbReference type="SAM" id="Coils"/>
    </source>
</evidence>
<dbReference type="PANTHER" id="PTHR47080:SF1">
    <property type="entry name" value="CHROMOSOME 16 OPEN READING FRAME 96"/>
    <property type="match status" value="1"/>
</dbReference>
<sequence length="860" mass="95294">MSESISLFDLLNVSIGTPHESSVNFSALHALLLAVLKQLDIRGLKIQWRGGTLPGETSPVTPDRPLEGEDEKLGAKAQRDVSDSEQQILSGTDGSPIPDPAAAILTRIQTCEGGVSEALELVQDLQKQKEGLLEKIEELHQQSKGADAQARTEVEKCCHRVDTLENTVSSLRETLQKYPEPEKLSQSLSFVQSAQFNAHLSKGPTNTDVRDSTTPVEPHSPTIRPPHTPPSSSPDEQGTTPAAPSEIANTSEASSDPPAQVKGDPDTTKDDMDSFEKISSSPWYQEMMVAVKTINKLQKKVTQLEVCLLDLEEHKMDQVQLAQLNELISNKGSVRHNNMMAQLNQQKVLIEDLISDRDKLDDLRATLEDTILSETAPMSSGLRDRSEKQGVGEVTERSHQTSIPVDAGGELSLLQQQQQQLQDVVNGLIQQLNRVKALQLEERQAARNIGLVKDVQRAILQLQEDSEKLQKTTRILHEDSGQKQGLIEELYAMMEELEVKTTNMQTQEHKTKTEGPVVVVKEQPETEVQEFPKNVVLPEEGWQEFSHRLSSELETKVNRIEVDYLMLQLEKRWKTIEDKLNSELDNACLIKRELFHCLSCDRPVLMQVPGPIVNTLPSYPALPSHKSTRPLNADLQQNKRLKPGASRYNCWMGTPGRKRVAFQRSYNDMCRQIDSMTSAWRRQENWDNTNQNPAGVQHEWTSELMDNQAVPRSSGGNSLQGTKLLTHTQAEGMTQEIGVIGLDGHLYKDCLSIQALKNTETKLPTIATKDAAVTCKIKNKAKNSASQRRAVPLEVGQTTPVHQLPPSARSMQCSPPASSCSGRDWPVSALGCCTSQSSITQTSAAAESADDPQIDEPLDL</sequence>
<feature type="region of interest" description="Disordered" evidence="2">
    <location>
        <begin position="199"/>
        <end position="278"/>
    </location>
</feature>
<name>A0A8C6PN21_NOTFU</name>
<feature type="coiled-coil region" evidence="1">
    <location>
        <begin position="411"/>
        <end position="507"/>
    </location>
</feature>
<feature type="compositionally biased region" description="Basic and acidic residues" evidence="2">
    <location>
        <begin position="263"/>
        <end position="276"/>
    </location>
</feature>
<feature type="compositionally biased region" description="Acidic residues" evidence="2">
    <location>
        <begin position="848"/>
        <end position="860"/>
    </location>
</feature>
<gene>
    <name evidence="4" type="primary">LOC107396494</name>
</gene>
<feature type="compositionally biased region" description="Pro residues" evidence="2">
    <location>
        <begin position="223"/>
        <end position="232"/>
    </location>
</feature>
<evidence type="ECO:0000256" key="2">
    <source>
        <dbReference type="SAM" id="MobiDB-lite"/>
    </source>
</evidence>
<dbReference type="InterPro" id="IPR032013">
    <property type="entry name" value="DUF4795"/>
</dbReference>
<accession>A0A8C6PN21</accession>
<feature type="region of interest" description="Disordered" evidence="2">
    <location>
        <begin position="376"/>
        <end position="400"/>
    </location>
</feature>
<protein>
    <recommendedName>
        <fullName evidence="3">DUF4795 domain-containing protein</fullName>
    </recommendedName>
</protein>
<feature type="compositionally biased region" description="Basic and acidic residues" evidence="2">
    <location>
        <begin position="64"/>
        <end position="82"/>
    </location>
</feature>
<feature type="coiled-coil region" evidence="1">
    <location>
        <begin position="115"/>
        <end position="149"/>
    </location>
</feature>
<reference evidence="4" key="1">
    <citation type="submission" date="2025-08" db="UniProtKB">
        <authorList>
            <consortium name="Ensembl"/>
        </authorList>
    </citation>
    <scope>IDENTIFICATION</scope>
</reference>
<dbReference type="Proteomes" id="UP000694548">
    <property type="component" value="Unassembled WGS sequence"/>
</dbReference>
<keyword evidence="5" id="KW-1185">Reference proteome</keyword>
<feature type="region of interest" description="Disordered" evidence="2">
    <location>
        <begin position="52"/>
        <end position="97"/>
    </location>
</feature>
<feature type="compositionally biased region" description="Polar residues" evidence="2">
    <location>
        <begin position="233"/>
        <end position="254"/>
    </location>
</feature>
<dbReference type="PANTHER" id="PTHR47080">
    <property type="entry name" value="CHROMOSOME 16 OPEN READING FRAME 96"/>
    <property type="match status" value="1"/>
</dbReference>
<feature type="compositionally biased region" description="Basic and acidic residues" evidence="2">
    <location>
        <begin position="382"/>
        <end position="399"/>
    </location>
</feature>
<feature type="domain" description="DUF4795" evidence="3">
    <location>
        <begin position="527"/>
        <end position="630"/>
    </location>
</feature>
<evidence type="ECO:0000313" key="4">
    <source>
        <dbReference type="Ensembl" id="ENSNFUP00015046311.1"/>
    </source>
</evidence>
<organism evidence="4 5">
    <name type="scientific">Nothobranchius furzeri</name>
    <name type="common">Turquoise killifish</name>
    <dbReference type="NCBI Taxonomy" id="105023"/>
    <lineage>
        <taxon>Eukaryota</taxon>
        <taxon>Metazoa</taxon>
        <taxon>Chordata</taxon>
        <taxon>Craniata</taxon>
        <taxon>Vertebrata</taxon>
        <taxon>Euteleostomi</taxon>
        <taxon>Actinopterygii</taxon>
        <taxon>Neopterygii</taxon>
        <taxon>Teleostei</taxon>
        <taxon>Neoteleostei</taxon>
        <taxon>Acanthomorphata</taxon>
        <taxon>Ovalentaria</taxon>
        <taxon>Atherinomorphae</taxon>
        <taxon>Cyprinodontiformes</taxon>
        <taxon>Nothobranchiidae</taxon>
        <taxon>Nothobranchius</taxon>
    </lineage>
</organism>
<feature type="compositionally biased region" description="Polar residues" evidence="2">
    <location>
        <begin position="199"/>
        <end position="215"/>
    </location>
</feature>
<feature type="compositionally biased region" description="Polar residues" evidence="2">
    <location>
        <begin position="84"/>
        <end position="93"/>
    </location>
</feature>
<reference evidence="4" key="2">
    <citation type="submission" date="2025-09" db="UniProtKB">
        <authorList>
            <consortium name="Ensembl"/>
        </authorList>
    </citation>
    <scope>IDENTIFICATION</scope>
</reference>
<dbReference type="AlphaFoldDB" id="A0A8C6PN21"/>
<evidence type="ECO:0000313" key="5">
    <source>
        <dbReference type="Proteomes" id="UP000694548"/>
    </source>
</evidence>
<dbReference type="Pfam" id="PF16043">
    <property type="entry name" value="DUF4795"/>
    <property type="match status" value="1"/>
</dbReference>
<feature type="compositionally biased region" description="Polar residues" evidence="2">
    <location>
        <begin position="809"/>
        <end position="818"/>
    </location>
</feature>
<dbReference type="Ensembl" id="ENSNFUT00015048335.1">
    <property type="protein sequence ID" value="ENSNFUP00015046311.1"/>
    <property type="gene ID" value="ENSNFUG00015021953.1"/>
</dbReference>
<feature type="region of interest" description="Disordered" evidence="2">
    <location>
        <begin position="841"/>
        <end position="860"/>
    </location>
</feature>
<feature type="region of interest" description="Disordered" evidence="2">
    <location>
        <begin position="796"/>
        <end position="818"/>
    </location>
</feature>
<proteinExistence type="predicted"/>
<keyword evidence="1" id="KW-0175">Coiled coil</keyword>